<organism evidence="8 9">
    <name type="scientific">Nakamurella alba</name>
    <dbReference type="NCBI Taxonomy" id="2665158"/>
    <lineage>
        <taxon>Bacteria</taxon>
        <taxon>Bacillati</taxon>
        <taxon>Actinomycetota</taxon>
        <taxon>Actinomycetes</taxon>
        <taxon>Nakamurellales</taxon>
        <taxon>Nakamurellaceae</taxon>
        <taxon>Nakamurella</taxon>
    </lineage>
</organism>
<dbReference type="AlphaFoldDB" id="A0A7K1FSE1"/>
<dbReference type="InterPro" id="IPR036388">
    <property type="entry name" value="WH-like_DNA-bd_sf"/>
</dbReference>
<dbReference type="SUPFAM" id="SSF88659">
    <property type="entry name" value="Sigma3 and sigma4 domains of RNA polymerase sigma factors"/>
    <property type="match status" value="1"/>
</dbReference>
<dbReference type="GO" id="GO:0006352">
    <property type="term" value="P:DNA-templated transcription initiation"/>
    <property type="evidence" value="ECO:0007669"/>
    <property type="project" value="InterPro"/>
</dbReference>
<reference evidence="8 9" key="1">
    <citation type="submission" date="2019-11" db="EMBL/GenBank/DDBJ databases">
        <authorList>
            <person name="Jiang L.-Q."/>
        </authorList>
    </citation>
    <scope>NUCLEOTIDE SEQUENCE [LARGE SCALE GENOMIC DNA]</scope>
    <source>
        <strain evidence="8 9">YIM 132087</strain>
    </source>
</reference>
<keyword evidence="4" id="KW-0804">Transcription</keyword>
<evidence type="ECO:0000256" key="4">
    <source>
        <dbReference type="ARBA" id="ARBA00023163"/>
    </source>
</evidence>
<dbReference type="InterPro" id="IPR013324">
    <property type="entry name" value="RNA_pol_sigma_r3/r4-like"/>
</dbReference>
<comment type="caution">
    <text evidence="8">The sequence shown here is derived from an EMBL/GenBank/DDBJ whole genome shotgun (WGS) entry which is preliminary data.</text>
</comment>
<keyword evidence="3" id="KW-0731">Sigma factor</keyword>
<dbReference type="InterPro" id="IPR046531">
    <property type="entry name" value="DUF6596"/>
</dbReference>
<dbReference type="Gene3D" id="1.10.1740.10">
    <property type="match status" value="1"/>
</dbReference>
<evidence type="ECO:0000313" key="9">
    <source>
        <dbReference type="Proteomes" id="UP000460221"/>
    </source>
</evidence>
<dbReference type="Pfam" id="PF04542">
    <property type="entry name" value="Sigma70_r2"/>
    <property type="match status" value="1"/>
</dbReference>
<evidence type="ECO:0000259" key="5">
    <source>
        <dbReference type="Pfam" id="PF04542"/>
    </source>
</evidence>
<comment type="similarity">
    <text evidence="1">Belongs to the sigma-70 factor family. ECF subfamily.</text>
</comment>
<evidence type="ECO:0000313" key="8">
    <source>
        <dbReference type="EMBL" id="MTD15754.1"/>
    </source>
</evidence>
<dbReference type="Pfam" id="PF08281">
    <property type="entry name" value="Sigma70_r4_2"/>
    <property type="match status" value="1"/>
</dbReference>
<evidence type="ECO:0000259" key="7">
    <source>
        <dbReference type="Pfam" id="PF20239"/>
    </source>
</evidence>
<evidence type="ECO:0000256" key="2">
    <source>
        <dbReference type="ARBA" id="ARBA00023015"/>
    </source>
</evidence>
<feature type="domain" description="RNA polymerase sigma-70 region 2" evidence="5">
    <location>
        <begin position="22"/>
        <end position="86"/>
    </location>
</feature>
<keyword evidence="9" id="KW-1185">Reference proteome</keyword>
<dbReference type="Proteomes" id="UP000460221">
    <property type="component" value="Unassembled WGS sequence"/>
</dbReference>
<dbReference type="GO" id="GO:0003677">
    <property type="term" value="F:DNA binding"/>
    <property type="evidence" value="ECO:0007669"/>
    <property type="project" value="InterPro"/>
</dbReference>
<name>A0A7K1FSE1_9ACTN</name>
<feature type="domain" description="RNA polymerase sigma factor 70 region 4 type 2" evidence="6">
    <location>
        <begin position="130"/>
        <end position="182"/>
    </location>
</feature>
<gene>
    <name evidence="8" type="ORF">GIS00_17610</name>
</gene>
<dbReference type="Pfam" id="PF20239">
    <property type="entry name" value="DUF6596"/>
    <property type="match status" value="1"/>
</dbReference>
<evidence type="ECO:0000259" key="6">
    <source>
        <dbReference type="Pfam" id="PF08281"/>
    </source>
</evidence>
<sequence>MPADQGPAAPGTTHQALTAAVREDGGRLIALLTARFGDLHLADEAFQDAVITAAERWPADGVPGRPVAWLHTVAAHRAIDLLRRAAAARRRWAAAAPDLYDSDTDDFAAGEVVPVQIEDHRETGDERLRLMLLCAHPALAADVQVALTLRLVGGLSTEEIAAAFLVPTATMAQRIVRAKKKIRDARIPLVVPADPTERIGALLDVLYLICNEGYLSRGDGAVTRVSLTDEAIRLTALLRDQLDPDTATAAGALAEVEGLLALQLFLQARSATRVSGDELVLLDDQDRTRWDLPMIDRARRVLAAALHRRSPGPFQLQALIAEQHAIARTAADTDWPAIATFYRHLARVRPGPVVTLNHAVAVAMADGPRAGLALLDGIRELDDYHLFHAVHGELLLRDGRTDDARAALRTALDLARNPAEVRHLRRRISDCG</sequence>
<dbReference type="PANTHER" id="PTHR47756">
    <property type="entry name" value="BLL6612 PROTEIN-RELATED"/>
    <property type="match status" value="1"/>
</dbReference>
<dbReference type="InterPro" id="IPR007627">
    <property type="entry name" value="RNA_pol_sigma70_r2"/>
</dbReference>
<protein>
    <submittedName>
        <fullName evidence="8">RNA polymerase</fullName>
    </submittedName>
</protein>
<dbReference type="Gene3D" id="1.10.10.10">
    <property type="entry name" value="Winged helix-like DNA-binding domain superfamily/Winged helix DNA-binding domain"/>
    <property type="match status" value="1"/>
</dbReference>
<dbReference type="EMBL" id="WLYK01000007">
    <property type="protein sequence ID" value="MTD15754.1"/>
    <property type="molecule type" value="Genomic_DNA"/>
</dbReference>
<dbReference type="SUPFAM" id="SSF88946">
    <property type="entry name" value="Sigma2 domain of RNA polymerase sigma factors"/>
    <property type="match status" value="1"/>
</dbReference>
<dbReference type="InterPro" id="IPR013249">
    <property type="entry name" value="RNA_pol_sigma70_r4_t2"/>
</dbReference>
<dbReference type="RefSeq" id="WP_154769775.1">
    <property type="nucleotide sequence ID" value="NZ_WLYK01000007.1"/>
</dbReference>
<evidence type="ECO:0000256" key="1">
    <source>
        <dbReference type="ARBA" id="ARBA00010641"/>
    </source>
</evidence>
<accession>A0A7K1FSE1</accession>
<dbReference type="GO" id="GO:0016987">
    <property type="term" value="F:sigma factor activity"/>
    <property type="evidence" value="ECO:0007669"/>
    <property type="project" value="UniProtKB-KW"/>
</dbReference>
<keyword evidence="2" id="KW-0805">Transcription regulation</keyword>
<proteinExistence type="inferred from homology"/>
<dbReference type="PANTHER" id="PTHR47756:SF2">
    <property type="entry name" value="BLL6612 PROTEIN"/>
    <property type="match status" value="1"/>
</dbReference>
<dbReference type="InterPro" id="IPR013325">
    <property type="entry name" value="RNA_pol_sigma_r2"/>
</dbReference>
<evidence type="ECO:0000256" key="3">
    <source>
        <dbReference type="ARBA" id="ARBA00023082"/>
    </source>
</evidence>
<feature type="domain" description="DUF6596" evidence="7">
    <location>
        <begin position="198"/>
        <end position="305"/>
    </location>
</feature>